<feature type="transmembrane region" description="Helical" evidence="2">
    <location>
        <begin position="30"/>
        <end position="48"/>
    </location>
</feature>
<reference evidence="3 4" key="1">
    <citation type="submission" date="2017-08" db="EMBL/GenBank/DDBJ databases">
        <title>Fine stratification of microbial communities through a metagenomic profile of the photic zone.</title>
        <authorList>
            <person name="Haro-Moreno J.M."/>
            <person name="Lopez-Perez M."/>
            <person name="De La Torre J."/>
            <person name="Picazo A."/>
            <person name="Camacho A."/>
            <person name="Rodriguez-Valera F."/>
        </authorList>
    </citation>
    <scope>NUCLEOTIDE SEQUENCE [LARGE SCALE GENOMIC DNA]</scope>
    <source>
        <strain evidence="3">MED-G24</strain>
    </source>
</reference>
<keyword evidence="2" id="KW-0812">Transmembrane</keyword>
<protein>
    <submittedName>
        <fullName evidence="3">Uncharacterized protein</fullName>
    </submittedName>
</protein>
<keyword evidence="2" id="KW-1133">Transmembrane helix</keyword>
<gene>
    <name evidence="3" type="ORF">CNE99_08615</name>
</gene>
<evidence type="ECO:0000256" key="1">
    <source>
        <dbReference type="SAM" id="MobiDB-lite"/>
    </source>
</evidence>
<organism evidence="3 4">
    <name type="scientific">OM182 bacterium MED-G24</name>
    <dbReference type="NCBI Taxonomy" id="1986255"/>
    <lineage>
        <taxon>Bacteria</taxon>
        <taxon>Pseudomonadati</taxon>
        <taxon>Pseudomonadota</taxon>
        <taxon>Gammaproteobacteria</taxon>
        <taxon>OMG group</taxon>
        <taxon>OM182 clade</taxon>
    </lineage>
</organism>
<keyword evidence="2" id="KW-0472">Membrane</keyword>
<evidence type="ECO:0000313" key="3">
    <source>
        <dbReference type="EMBL" id="PDH37097.1"/>
    </source>
</evidence>
<feature type="transmembrane region" description="Helical" evidence="2">
    <location>
        <begin position="54"/>
        <end position="80"/>
    </location>
</feature>
<evidence type="ECO:0000313" key="4">
    <source>
        <dbReference type="Proteomes" id="UP000219327"/>
    </source>
</evidence>
<sequence>MATTFDRAARWSMCHSVAMRILTDPIFRRFFLGALFTAIFVWVAVRFYEVPTEVVWVFFVFSVGFVAMAIGLGAVGSVAYRIWRRYRRSDGLVDRLGRGEMPKDEDFRATEPESVHSSEPQDSRKG</sequence>
<evidence type="ECO:0000256" key="2">
    <source>
        <dbReference type="SAM" id="Phobius"/>
    </source>
</evidence>
<feature type="region of interest" description="Disordered" evidence="1">
    <location>
        <begin position="95"/>
        <end position="126"/>
    </location>
</feature>
<proteinExistence type="predicted"/>
<dbReference type="AlphaFoldDB" id="A0A2A5WLF4"/>
<dbReference type="EMBL" id="NTKD01000053">
    <property type="protein sequence ID" value="PDH37097.1"/>
    <property type="molecule type" value="Genomic_DNA"/>
</dbReference>
<comment type="caution">
    <text evidence="3">The sequence shown here is derived from an EMBL/GenBank/DDBJ whole genome shotgun (WGS) entry which is preliminary data.</text>
</comment>
<accession>A0A2A5WLF4</accession>
<dbReference type="Proteomes" id="UP000219327">
    <property type="component" value="Unassembled WGS sequence"/>
</dbReference>
<name>A0A2A5WLF4_9GAMM</name>